<dbReference type="PANTHER" id="PTHR45398:SF1">
    <property type="entry name" value="ENZYME, PUTATIVE (JCVI)-RELATED"/>
    <property type="match status" value="1"/>
</dbReference>
<gene>
    <name evidence="2" type="ORF">QEZ40_001594</name>
</gene>
<dbReference type="Pfam" id="PF00668">
    <property type="entry name" value="Condensation"/>
    <property type="match status" value="1"/>
</dbReference>
<feature type="non-terminal residue" evidence="2">
    <location>
        <position position="1"/>
    </location>
</feature>
<keyword evidence="3" id="KW-1185">Reference proteome</keyword>
<evidence type="ECO:0000313" key="2">
    <source>
        <dbReference type="EMBL" id="MDK9501523.1"/>
    </source>
</evidence>
<proteinExistence type="predicted"/>
<sequence>EGHGREEEAVPGADLSRTVGWFTTVFPVRLDVGDVDLDEVFGAGPAAGTVLKSVKEQLLAVPGKGLGYGLLRHLNEETAAVLAPYSTGQIAFNYLGR</sequence>
<reference evidence="2 3" key="1">
    <citation type="submission" date="2023-05" db="EMBL/GenBank/DDBJ databases">
        <title>Sequencing and Assembly of Streptomyces sp. NP73.</title>
        <authorList>
            <person name="Konwar A.N."/>
            <person name="Saikia K."/>
            <person name="Thakur D."/>
        </authorList>
    </citation>
    <scope>NUCLEOTIDE SEQUENCE [LARGE SCALE GENOMIC DNA]</scope>
    <source>
        <strain evidence="2 3">NP73</strain>
    </source>
</reference>
<dbReference type="SUPFAM" id="SSF52777">
    <property type="entry name" value="CoA-dependent acyltransferases"/>
    <property type="match status" value="1"/>
</dbReference>
<dbReference type="PANTHER" id="PTHR45398">
    <property type="match status" value="1"/>
</dbReference>
<evidence type="ECO:0000259" key="1">
    <source>
        <dbReference type="Pfam" id="PF00668"/>
    </source>
</evidence>
<organism evidence="2 3">
    <name type="scientific">Streptomyces katrae</name>
    <dbReference type="NCBI Taxonomy" id="68223"/>
    <lineage>
        <taxon>Bacteria</taxon>
        <taxon>Bacillati</taxon>
        <taxon>Actinomycetota</taxon>
        <taxon>Actinomycetes</taxon>
        <taxon>Kitasatosporales</taxon>
        <taxon>Streptomycetaceae</taxon>
        <taxon>Streptomyces</taxon>
    </lineage>
</organism>
<feature type="non-terminal residue" evidence="2">
    <location>
        <position position="97"/>
    </location>
</feature>
<feature type="domain" description="Condensation" evidence="1">
    <location>
        <begin position="1"/>
        <end position="96"/>
    </location>
</feature>
<protein>
    <submittedName>
        <fullName evidence="2">Condensation domain-containing protein</fullName>
    </submittedName>
</protein>
<evidence type="ECO:0000313" key="3">
    <source>
        <dbReference type="Proteomes" id="UP001223390"/>
    </source>
</evidence>
<comment type="caution">
    <text evidence="2">The sequence shown here is derived from an EMBL/GenBank/DDBJ whole genome shotgun (WGS) entry which is preliminary data.</text>
</comment>
<dbReference type="InterPro" id="IPR001242">
    <property type="entry name" value="Condensation_dom"/>
</dbReference>
<dbReference type="EMBL" id="JASITI010000159">
    <property type="protein sequence ID" value="MDK9501523.1"/>
    <property type="molecule type" value="Genomic_DNA"/>
</dbReference>
<accession>A0ABT7H7I4</accession>
<dbReference type="Proteomes" id="UP001223390">
    <property type="component" value="Unassembled WGS sequence"/>
</dbReference>
<name>A0ABT7H7I4_9ACTN</name>
<dbReference type="Gene3D" id="3.30.559.30">
    <property type="entry name" value="Nonribosomal peptide synthetase, condensation domain"/>
    <property type="match status" value="1"/>
</dbReference>